<feature type="region of interest" description="Disordered" evidence="4">
    <location>
        <begin position="28"/>
        <end position="47"/>
    </location>
</feature>
<dbReference type="RefSeq" id="WP_013267824.1">
    <property type="nucleotide sequence ID" value="NC_014375.1"/>
</dbReference>
<dbReference type="GO" id="GO:0008320">
    <property type="term" value="F:protein transmembrane transporter activity"/>
    <property type="evidence" value="ECO:0007669"/>
    <property type="project" value="TreeGrafter"/>
</dbReference>
<dbReference type="GO" id="GO:0046819">
    <property type="term" value="P:protein secretion by the type V secretion system"/>
    <property type="evidence" value="ECO:0007669"/>
    <property type="project" value="TreeGrafter"/>
</dbReference>
<dbReference type="GO" id="GO:0098046">
    <property type="term" value="C:type V protein secretion system complex"/>
    <property type="evidence" value="ECO:0007669"/>
    <property type="project" value="TreeGrafter"/>
</dbReference>
<keyword evidence="5" id="KW-0732">Signal</keyword>
<dbReference type="InterPro" id="IPR013686">
    <property type="entry name" value="Polypept-transport_assoc_ShlB"/>
</dbReference>
<dbReference type="Pfam" id="PF08479">
    <property type="entry name" value="POTRA_2"/>
    <property type="match status" value="1"/>
</dbReference>
<dbReference type="PANTHER" id="PTHR34597:SF6">
    <property type="entry name" value="BLR6126 PROTEIN"/>
    <property type="match status" value="1"/>
</dbReference>
<dbReference type="KEGG" id="bsb:Bresu_0406"/>
<keyword evidence="3" id="KW-0998">Cell outer membrane</keyword>
<accession>D9QJW9</accession>
<dbReference type="Pfam" id="PF03865">
    <property type="entry name" value="ShlB"/>
    <property type="match status" value="1"/>
</dbReference>
<dbReference type="Gene3D" id="2.40.160.50">
    <property type="entry name" value="membrane protein fhac: a member of the omp85/tpsb transporter family"/>
    <property type="match status" value="1"/>
</dbReference>
<evidence type="ECO:0000256" key="3">
    <source>
        <dbReference type="ARBA" id="ARBA00023237"/>
    </source>
</evidence>
<feature type="signal peptide" evidence="5">
    <location>
        <begin position="1"/>
        <end position="28"/>
    </location>
</feature>
<dbReference type="InParanoid" id="D9QJW9"/>
<evidence type="ECO:0000256" key="2">
    <source>
        <dbReference type="ARBA" id="ARBA00022692"/>
    </source>
</evidence>
<feature type="compositionally biased region" description="Polar residues" evidence="4">
    <location>
        <begin position="29"/>
        <end position="38"/>
    </location>
</feature>
<dbReference type="InterPro" id="IPR005565">
    <property type="entry name" value="Hemolysn_activator_HlyB_C"/>
</dbReference>
<reference evidence="9" key="1">
    <citation type="journal article" date="2011" name="J. Bacteriol.">
        <title>Genome sequences of eight morphologically diverse alphaproteobacteria.</title>
        <authorList>
            <consortium name="US DOE Joint Genome Institute"/>
            <person name="Brown P.J."/>
            <person name="Kysela D.T."/>
            <person name="Buechlein A."/>
            <person name="Hemmerich C."/>
            <person name="Brun Y.V."/>
        </authorList>
    </citation>
    <scope>NUCLEOTIDE SEQUENCE [LARGE SCALE GENOMIC DNA]</scope>
    <source>
        <strain evidence="9">ATCC 15264 / DSM 4735 / LMG 14903 / NBRC 16000 / CB 81</strain>
    </source>
</reference>
<dbReference type="STRING" id="633149.Bresu_0406"/>
<dbReference type="AlphaFoldDB" id="D9QJW9"/>
<feature type="chain" id="PRO_5003126696" evidence="5">
    <location>
        <begin position="29"/>
        <end position="572"/>
    </location>
</feature>
<gene>
    <name evidence="8" type="ordered locus">Bresu_0406</name>
</gene>
<dbReference type="InterPro" id="IPR051544">
    <property type="entry name" value="TPS_OM_transporter"/>
</dbReference>
<evidence type="ECO:0000259" key="6">
    <source>
        <dbReference type="Pfam" id="PF03865"/>
    </source>
</evidence>
<evidence type="ECO:0000256" key="4">
    <source>
        <dbReference type="SAM" id="MobiDB-lite"/>
    </source>
</evidence>
<dbReference type="EMBL" id="CP002102">
    <property type="protein sequence ID" value="ADK99720.1"/>
    <property type="molecule type" value="Genomic_DNA"/>
</dbReference>
<dbReference type="Proteomes" id="UP000002696">
    <property type="component" value="Chromosome"/>
</dbReference>
<keyword evidence="1" id="KW-0472">Membrane</keyword>
<dbReference type="Gene3D" id="3.10.20.310">
    <property type="entry name" value="membrane protein fhac"/>
    <property type="match status" value="1"/>
</dbReference>
<name>D9QJW9_BRESC</name>
<organism evidence="8 9">
    <name type="scientific">Brevundimonas subvibrioides (strain ATCC 15264 / DSM 4735 / LMG 14903 / NBRC 16000 / CB 81)</name>
    <name type="common">Caulobacter subvibrioides</name>
    <dbReference type="NCBI Taxonomy" id="633149"/>
    <lineage>
        <taxon>Bacteria</taxon>
        <taxon>Pseudomonadati</taxon>
        <taxon>Pseudomonadota</taxon>
        <taxon>Alphaproteobacteria</taxon>
        <taxon>Caulobacterales</taxon>
        <taxon>Caulobacteraceae</taxon>
        <taxon>Brevundimonas</taxon>
    </lineage>
</organism>
<dbReference type="eggNOG" id="COG2831">
    <property type="taxonomic scope" value="Bacteria"/>
</dbReference>
<evidence type="ECO:0000313" key="8">
    <source>
        <dbReference type="EMBL" id="ADK99720.1"/>
    </source>
</evidence>
<keyword evidence="9" id="KW-1185">Reference proteome</keyword>
<feature type="domain" description="Polypeptide-transport-associated ShlB-type" evidence="7">
    <location>
        <begin position="70"/>
        <end position="146"/>
    </location>
</feature>
<evidence type="ECO:0000259" key="7">
    <source>
        <dbReference type="Pfam" id="PF08479"/>
    </source>
</evidence>
<evidence type="ECO:0000313" key="9">
    <source>
        <dbReference type="Proteomes" id="UP000002696"/>
    </source>
</evidence>
<protein>
    <submittedName>
        <fullName evidence="8">Polypeptide-transport-associated domain protein ShlB-type</fullName>
    </submittedName>
</protein>
<sequence>MTSSLLRAAAPFALAVGTALALAGPALAQTQSPSQVPPGQTLERRSPSTSFRFPAAQGLTAPEGAAAIRFALRDLQVEGGLAPLEARTQALKPAVGAEVSVAEVYDYAAALQAAYLDAGYPLVRVVVPAQDLERETGIVRVLVVSGFVERIDVEGLPRAVRGRVQSVLAPLLDRRPLRAAEFERRLLLAGETAGVALESALSPGTRTGGTVLIIGGEHRPVQVALALDNGLSEDLGREQATGSVALNSLLGLGERIILTGAVSPDDVSWSDDTLRRYASIYAELPIGRDGLSLGGEYAYSASSPQGSSAPLLLQSDFTRAGAFVSLATVRSRVRSQTVRLTFDASEEEQTTGLLGFPLALFTDRTRVARLGIDGSEPIILDGRLGYELEVSQGFDGLGARSIDEATPLRPLSRFGADAAFTRLQGGLSVLMPLGGAFSAQSILRGQTGFGDPLLRSEQGNIASGDLVSGPPAGSLVGDDTFAGRIEVRRSVSLGRAALLPYVFSAAGRTWLKTPLVGEREQTDTGAIGAGVRFEAATAGRASVFGRLEWSHVESEQTFADRNWVSVSLTLRY</sequence>
<evidence type="ECO:0000256" key="5">
    <source>
        <dbReference type="SAM" id="SignalP"/>
    </source>
</evidence>
<dbReference type="HOGENOM" id="CLU_021521_2_0_5"/>
<keyword evidence="2" id="KW-0812">Transmembrane</keyword>
<evidence type="ECO:0000256" key="1">
    <source>
        <dbReference type="ARBA" id="ARBA00022452"/>
    </source>
</evidence>
<proteinExistence type="predicted"/>
<feature type="domain" description="Haemolysin activator HlyB C-terminal" evidence="6">
    <location>
        <begin position="216"/>
        <end position="524"/>
    </location>
</feature>
<keyword evidence="1" id="KW-1134">Transmembrane beta strand</keyword>
<dbReference type="PANTHER" id="PTHR34597">
    <property type="entry name" value="SLR1661 PROTEIN"/>
    <property type="match status" value="1"/>
</dbReference>